<comment type="subcellular location">
    <subcellularLocation>
        <location evidence="1">Cell inner membrane</location>
        <topology evidence="1">Multi-pass membrane protein</topology>
    </subcellularLocation>
</comment>
<dbReference type="EMBL" id="JAKVPY010000001">
    <property type="protein sequence ID" value="MCH4561804.1"/>
    <property type="molecule type" value="Genomic_DNA"/>
</dbReference>
<dbReference type="InterPro" id="IPR011853">
    <property type="entry name" value="TRAP_DctM-Dct_fused"/>
</dbReference>
<reference evidence="5 6" key="1">
    <citation type="submission" date="2022-02" db="EMBL/GenBank/DDBJ databases">
        <title>Halomonas fukangensis sp. nov., a halophilic bacterium isolated from a bulk soil of Kalidium foliatum at Fukang.</title>
        <authorList>
            <person name="Huang Y."/>
        </authorList>
    </citation>
    <scope>NUCLEOTIDE SEQUENCE [LARGE SCALE GENOMIC DNA]</scope>
    <source>
        <strain evidence="5 6">EGI 63088</strain>
    </source>
</reference>
<feature type="transmembrane region" description="Helical" evidence="3">
    <location>
        <begin position="214"/>
        <end position="231"/>
    </location>
</feature>
<dbReference type="PANTHER" id="PTHR43849">
    <property type="entry name" value="BLL3936 PROTEIN"/>
    <property type="match status" value="1"/>
</dbReference>
<feature type="transmembrane region" description="Helical" evidence="3">
    <location>
        <begin position="45"/>
        <end position="70"/>
    </location>
</feature>
<feature type="transmembrane region" description="Helical" evidence="3">
    <location>
        <begin position="76"/>
        <end position="94"/>
    </location>
</feature>
<feature type="transmembrane region" description="Helical" evidence="3">
    <location>
        <begin position="436"/>
        <end position="455"/>
    </location>
</feature>
<keyword evidence="3" id="KW-1133">Transmembrane helix</keyword>
<gene>
    <name evidence="5" type="ORF">MKP05_01515</name>
</gene>
<feature type="transmembrane region" description="Helical" evidence="3">
    <location>
        <begin position="695"/>
        <end position="715"/>
    </location>
</feature>
<feature type="domain" description="TRAP C4-dicarboxylate transport system permease DctM subunit" evidence="4">
    <location>
        <begin position="202"/>
        <end position="693"/>
    </location>
</feature>
<keyword evidence="6" id="KW-1185">Reference proteome</keyword>
<evidence type="ECO:0000259" key="4">
    <source>
        <dbReference type="Pfam" id="PF06808"/>
    </source>
</evidence>
<feature type="transmembrane region" description="Helical" evidence="3">
    <location>
        <begin position="461"/>
        <end position="478"/>
    </location>
</feature>
<sequence>MAEHDPRRGDALSSGDERQFDAEAARRARQLVEEFETGARVPSGILLWAIVGLALAWSLFQLGVASVLAVDVVIQRAIHVCFGITLAFLVFPAIRGRKGPTPFQRIVLGTISLGVGATTVMLVAEVTPLALPGWLAIGVGGLLCAAVLATLRHDQVHRVPWFDLLFALLAGLGALYLVFDYHGLQMRQGLAIPREIWIGLLFMLLLLEATRRSLGPALAVIAGIFFLYQLVGPRGAVPWLADWVPDLLAHRGASLQRAISQQYVTTEGIFGVPVGVSTAFVFLFVLFGSMLDKAGAGKYFIDVANSFLGHMRGGPAKAAVVASGMTGMVSGSSLANVVTTGTFTIPLMKRTGYPDYKAAACEVAVSTNGQLMPPVMGAAAFIIAEFVGVPYIEVVRAAVIPAFVAYFALFYIMHLEALKLGLHGIPRDELPPRLKTFLGGIHFLIPVAVLVYFLVIERRTPGYAVMTAILALAVLMLVQEPVKAFLQGRPLLPALWGGVVTLFHGLIAGARNMVGIAVAVATAGIIVGSVSQTGVGLRLTEIIQIISAAMAGGIGLITLPVVEFLGGDVGDFDTTTQFVIVLLITAVASLILGLGLPTTANYVVMATLTAPVIYNLGNQFGFAIPLLAAHLFVFFFGILADDTPPVGLAAYAAAGIARSNPIRTGVQGFVYDMRTAILPFMFIFNTQLLQIDVEGWFNILHIFASALVGMLAFAAGVQGFVRIRTLIPERLVLLGVAFMLIQPNWFTDILGVSLYALVYLSQWVRLRRRAGRAR</sequence>
<feature type="transmembrane region" description="Helical" evidence="3">
    <location>
        <begin position="620"/>
        <end position="640"/>
    </location>
</feature>
<keyword evidence="1" id="KW-0997">Cell inner membrane</keyword>
<proteinExistence type="predicted"/>
<keyword evidence="3" id="KW-0812">Transmembrane</keyword>
<feature type="transmembrane region" description="Helical" evidence="3">
    <location>
        <begin position="578"/>
        <end position="608"/>
    </location>
</feature>
<dbReference type="Pfam" id="PF06808">
    <property type="entry name" value="DctM"/>
    <property type="match status" value="1"/>
</dbReference>
<dbReference type="Proteomes" id="UP001202117">
    <property type="component" value="Unassembled WGS sequence"/>
</dbReference>
<feature type="transmembrane region" description="Helical" evidence="3">
    <location>
        <begin position="106"/>
        <end position="124"/>
    </location>
</feature>
<accession>A0ABS9RPB6</accession>
<feature type="region of interest" description="Disordered" evidence="2">
    <location>
        <begin position="1"/>
        <end position="20"/>
    </location>
</feature>
<feature type="transmembrane region" description="Helical" evidence="3">
    <location>
        <begin position="513"/>
        <end position="530"/>
    </location>
</feature>
<dbReference type="InterPro" id="IPR021814">
    <property type="entry name" value="DUF3394"/>
</dbReference>
<keyword evidence="1" id="KW-0813">Transport</keyword>
<keyword evidence="3" id="KW-0472">Membrane</keyword>
<dbReference type="NCBIfam" id="TIGR02123">
    <property type="entry name" value="TRAP_fused"/>
    <property type="match status" value="1"/>
</dbReference>
<keyword evidence="1" id="KW-1003">Cell membrane</keyword>
<feature type="transmembrane region" description="Helical" evidence="3">
    <location>
        <begin position="269"/>
        <end position="291"/>
    </location>
</feature>
<protein>
    <submittedName>
        <fullName evidence="5">TRAP transporter permease</fullName>
    </submittedName>
</protein>
<feature type="transmembrane region" description="Helical" evidence="3">
    <location>
        <begin position="191"/>
        <end position="207"/>
    </location>
</feature>
<feature type="transmembrane region" description="Helical" evidence="3">
    <location>
        <begin position="398"/>
        <end position="415"/>
    </location>
</feature>
<feature type="transmembrane region" description="Helical" evidence="3">
    <location>
        <begin position="542"/>
        <end position="566"/>
    </location>
</feature>
<evidence type="ECO:0000256" key="3">
    <source>
        <dbReference type="SAM" id="Phobius"/>
    </source>
</evidence>
<dbReference type="PANTHER" id="PTHR43849:SF2">
    <property type="entry name" value="BLL3936 PROTEIN"/>
    <property type="match status" value="1"/>
</dbReference>
<evidence type="ECO:0000256" key="1">
    <source>
        <dbReference type="RuleBase" id="RU369079"/>
    </source>
</evidence>
<dbReference type="Pfam" id="PF11874">
    <property type="entry name" value="DUF3394"/>
    <property type="match status" value="1"/>
</dbReference>
<comment type="caution">
    <text evidence="5">The sequence shown here is derived from an EMBL/GenBank/DDBJ whole genome shotgun (WGS) entry which is preliminary data.</text>
</comment>
<evidence type="ECO:0000256" key="2">
    <source>
        <dbReference type="SAM" id="MobiDB-lite"/>
    </source>
</evidence>
<comment type="function">
    <text evidence="1">Part of the tripartite ATP-independent periplasmic (TRAP) transport system.</text>
</comment>
<evidence type="ECO:0000313" key="5">
    <source>
        <dbReference type="EMBL" id="MCH4561804.1"/>
    </source>
</evidence>
<evidence type="ECO:0000313" key="6">
    <source>
        <dbReference type="Proteomes" id="UP001202117"/>
    </source>
</evidence>
<name>A0ABS9RPB6_9GAMM</name>
<feature type="transmembrane region" description="Helical" evidence="3">
    <location>
        <begin position="161"/>
        <end position="179"/>
    </location>
</feature>
<organism evidence="5 6">
    <name type="scientific">Halomonas flagellata</name>
    <dbReference type="NCBI Taxonomy" id="2920385"/>
    <lineage>
        <taxon>Bacteria</taxon>
        <taxon>Pseudomonadati</taxon>
        <taxon>Pseudomonadota</taxon>
        <taxon>Gammaproteobacteria</taxon>
        <taxon>Oceanospirillales</taxon>
        <taxon>Halomonadaceae</taxon>
        <taxon>Halomonas</taxon>
    </lineage>
</organism>
<feature type="transmembrane region" description="Helical" evidence="3">
    <location>
        <begin position="130"/>
        <end position="149"/>
    </location>
</feature>
<dbReference type="InterPro" id="IPR010656">
    <property type="entry name" value="DctM"/>
</dbReference>
<feature type="transmembrane region" description="Helical" evidence="3">
    <location>
        <begin position="490"/>
        <end position="507"/>
    </location>
</feature>
<dbReference type="RefSeq" id="WP_240566721.1">
    <property type="nucleotide sequence ID" value="NZ_JAKVPY010000001.1"/>
</dbReference>